<name>A0A420YLP0_9PEZI</name>
<dbReference type="OrthoDB" id="3783227at2759"/>
<sequence>MANRTIYTRAYSTDSPRQLVSDEIPKAPEDILIVFIEVPHTEDATSTRIHDARVLAEESNLADAERFRYEKLFEWEIPETCVLHRVSLQTLLERGIEERFGLGEYLDSEQQLPFPSTRALKDRISNNLRWELGVGLYLGFFAKTFGARAPLGWIAHQLFVDCRPRWISLSTYDDWDEELDLVLIDWWLTSDEFVMSVKMWEMEKKATEDRMMDSEIELWEKWHEPGCRRDSCVECISEEDMREYEMERDKLDALEKVYRAEFEKEAIRLGL</sequence>
<organism evidence="1 2">
    <name type="scientific">Coniochaeta pulveracea</name>
    <dbReference type="NCBI Taxonomy" id="177199"/>
    <lineage>
        <taxon>Eukaryota</taxon>
        <taxon>Fungi</taxon>
        <taxon>Dikarya</taxon>
        <taxon>Ascomycota</taxon>
        <taxon>Pezizomycotina</taxon>
        <taxon>Sordariomycetes</taxon>
        <taxon>Sordariomycetidae</taxon>
        <taxon>Coniochaetales</taxon>
        <taxon>Coniochaetaceae</taxon>
        <taxon>Coniochaeta</taxon>
    </lineage>
</organism>
<proteinExistence type="predicted"/>
<evidence type="ECO:0000313" key="2">
    <source>
        <dbReference type="Proteomes" id="UP000275385"/>
    </source>
</evidence>
<accession>A0A420YLP0</accession>
<protein>
    <submittedName>
        <fullName evidence="1">Uncharacterized protein</fullName>
    </submittedName>
</protein>
<dbReference type="AlphaFoldDB" id="A0A420YLP0"/>
<keyword evidence="2" id="KW-1185">Reference proteome</keyword>
<evidence type="ECO:0000313" key="1">
    <source>
        <dbReference type="EMBL" id="RKU48794.1"/>
    </source>
</evidence>
<dbReference type="EMBL" id="QVQW01000003">
    <property type="protein sequence ID" value="RKU48794.1"/>
    <property type="molecule type" value="Genomic_DNA"/>
</dbReference>
<gene>
    <name evidence="1" type="ORF">DL546_005833</name>
</gene>
<dbReference type="Proteomes" id="UP000275385">
    <property type="component" value="Unassembled WGS sequence"/>
</dbReference>
<comment type="caution">
    <text evidence="1">The sequence shown here is derived from an EMBL/GenBank/DDBJ whole genome shotgun (WGS) entry which is preliminary data.</text>
</comment>
<reference evidence="1 2" key="1">
    <citation type="submission" date="2018-08" db="EMBL/GenBank/DDBJ databases">
        <title>Draft genome of the lignicolous fungus Coniochaeta pulveracea.</title>
        <authorList>
            <person name="Borstlap C.J."/>
            <person name="De Witt R.N."/>
            <person name="Botha A."/>
            <person name="Volschenk H."/>
        </authorList>
    </citation>
    <scope>NUCLEOTIDE SEQUENCE [LARGE SCALE GENOMIC DNA]</scope>
    <source>
        <strain evidence="1 2">CAB683</strain>
    </source>
</reference>